<sequence length="170" mass="19706">MKLTLIVATDKNFGIGINGDMLFYIGDDLKRFKELTMDNIVIMGRRTFEALPNSKELPNRTNIVLSRNKLDLKEGISVSSIDELEDKLGEINPNKEKEEFLIGGGNLVNTLWNYIDKALITIVNKGYEEVDTHIPNLFNDENFEVVSESEEFFDDKNQLKYKFYEFKRRV</sequence>
<reference evidence="1 2" key="1">
    <citation type="journal article" date="2022" name="Int. J. Syst. Evol. Microbiol.">
        <title>Miniphocaeibacter halophilus sp. nov., an ammonium-tolerant acetate-producing bacterium isolated from a biogas system.</title>
        <authorList>
            <person name="Schnurer A."/>
            <person name="Singh A."/>
            <person name="Bi S."/>
            <person name="Qiao W."/>
            <person name="Westerholm M."/>
        </authorList>
    </citation>
    <scope>NUCLEOTIDE SEQUENCE [LARGE SCALE GENOMIC DNA]</scope>
    <source>
        <strain evidence="1 2">AMB_01</strain>
    </source>
</reference>
<protein>
    <submittedName>
        <fullName evidence="1">Dihydrofolate reductase</fullName>
    </submittedName>
</protein>
<dbReference type="EMBL" id="CP066744">
    <property type="protein sequence ID" value="QQK08552.1"/>
    <property type="molecule type" value="Genomic_DNA"/>
</dbReference>
<evidence type="ECO:0000313" key="1">
    <source>
        <dbReference type="EMBL" id="QQK08552.1"/>
    </source>
</evidence>
<name>A0AC61MST1_9FIRM</name>
<accession>A0AC61MST1</accession>
<organism evidence="1 2">
    <name type="scientific">Miniphocaeibacter halophilus</name>
    <dbReference type="NCBI Taxonomy" id="2931922"/>
    <lineage>
        <taxon>Bacteria</taxon>
        <taxon>Bacillati</taxon>
        <taxon>Bacillota</taxon>
        <taxon>Tissierellia</taxon>
        <taxon>Tissierellales</taxon>
        <taxon>Peptoniphilaceae</taxon>
        <taxon>Miniphocaeibacter</taxon>
    </lineage>
</organism>
<proteinExistence type="predicted"/>
<gene>
    <name evidence="1" type="ORF">JFY71_03160</name>
</gene>
<dbReference type="Proteomes" id="UP000595814">
    <property type="component" value="Chromosome"/>
</dbReference>
<keyword evidence="2" id="KW-1185">Reference proteome</keyword>
<evidence type="ECO:0000313" key="2">
    <source>
        <dbReference type="Proteomes" id="UP000595814"/>
    </source>
</evidence>